<comment type="caution">
    <text evidence="2">The sequence shown here is derived from an EMBL/GenBank/DDBJ whole genome shotgun (WGS) entry which is preliminary data.</text>
</comment>
<accession>A0A0G1QKS3</accession>
<dbReference type="Proteomes" id="UP000034354">
    <property type="component" value="Unassembled WGS sequence"/>
</dbReference>
<name>A0A0G1QKS3_9BACT</name>
<evidence type="ECO:0000313" key="3">
    <source>
        <dbReference type="Proteomes" id="UP000034354"/>
    </source>
</evidence>
<gene>
    <name evidence="2" type="ORF">UX09_C0001G0049</name>
</gene>
<proteinExistence type="predicted"/>
<evidence type="ECO:0000256" key="1">
    <source>
        <dbReference type="SAM" id="MobiDB-lite"/>
    </source>
</evidence>
<dbReference type="AlphaFoldDB" id="A0A0G1QKS3"/>
<feature type="region of interest" description="Disordered" evidence="1">
    <location>
        <begin position="14"/>
        <end position="39"/>
    </location>
</feature>
<protein>
    <submittedName>
        <fullName evidence="2">Uncharacterized protein</fullName>
    </submittedName>
</protein>
<evidence type="ECO:0000313" key="2">
    <source>
        <dbReference type="EMBL" id="KKU09255.1"/>
    </source>
</evidence>
<organism evidence="2 3">
    <name type="scientific">Candidatus Uhrbacteria bacterium GW2011_GWE2_45_35</name>
    <dbReference type="NCBI Taxonomy" id="1618993"/>
    <lineage>
        <taxon>Bacteria</taxon>
        <taxon>Candidatus Uhriibacteriota</taxon>
    </lineage>
</organism>
<dbReference type="EMBL" id="LCKW01000001">
    <property type="protein sequence ID" value="KKU09255.1"/>
    <property type="molecule type" value="Genomic_DNA"/>
</dbReference>
<reference evidence="2 3" key="1">
    <citation type="journal article" date="2015" name="Nature">
        <title>rRNA introns, odd ribosomes, and small enigmatic genomes across a large radiation of phyla.</title>
        <authorList>
            <person name="Brown C.T."/>
            <person name="Hug L.A."/>
            <person name="Thomas B.C."/>
            <person name="Sharon I."/>
            <person name="Castelle C.J."/>
            <person name="Singh A."/>
            <person name="Wilkins M.J."/>
            <person name="Williams K.H."/>
            <person name="Banfield J.F."/>
        </authorList>
    </citation>
    <scope>NUCLEOTIDE SEQUENCE [LARGE SCALE GENOMIC DNA]</scope>
</reference>
<sequence length="165" mass="18124">MVFRNDSDYQIPAHGVTPVSDSSSGLTALLPPPGRHPKTPVEDSVIAVIQAPRTIKDHPLEERLNILRVILDCQFDLVPFRIKLAAALHTGSEGVCEFLVWLAHQPHLAVLRAKYRLGQFATIVSDLPESEVDAILADPKVRETIVIFHEISGRRLSLGSIPAEA</sequence>